<feature type="chain" id="PRO_5043541942" evidence="2">
    <location>
        <begin position="25"/>
        <end position="217"/>
    </location>
</feature>
<accession>A0AAW0XLF2</accession>
<dbReference type="Proteomes" id="UP001445076">
    <property type="component" value="Unassembled WGS sequence"/>
</dbReference>
<organism evidence="3 4">
    <name type="scientific">Cherax quadricarinatus</name>
    <name type="common">Australian red claw crayfish</name>
    <dbReference type="NCBI Taxonomy" id="27406"/>
    <lineage>
        <taxon>Eukaryota</taxon>
        <taxon>Metazoa</taxon>
        <taxon>Ecdysozoa</taxon>
        <taxon>Arthropoda</taxon>
        <taxon>Crustacea</taxon>
        <taxon>Multicrustacea</taxon>
        <taxon>Malacostraca</taxon>
        <taxon>Eumalacostraca</taxon>
        <taxon>Eucarida</taxon>
        <taxon>Decapoda</taxon>
        <taxon>Pleocyemata</taxon>
        <taxon>Astacidea</taxon>
        <taxon>Parastacoidea</taxon>
        <taxon>Parastacidae</taxon>
        <taxon>Cherax</taxon>
    </lineage>
</organism>
<evidence type="ECO:0000313" key="4">
    <source>
        <dbReference type="Proteomes" id="UP001445076"/>
    </source>
</evidence>
<gene>
    <name evidence="3" type="ORF">OTU49_002978</name>
</gene>
<keyword evidence="4" id="KW-1185">Reference proteome</keyword>
<feature type="compositionally biased region" description="Basic residues" evidence="1">
    <location>
        <begin position="109"/>
        <end position="125"/>
    </location>
</feature>
<protein>
    <submittedName>
        <fullName evidence="3">Uncharacterized protein</fullName>
    </submittedName>
</protein>
<keyword evidence="2" id="KW-0732">Signal</keyword>
<evidence type="ECO:0000256" key="2">
    <source>
        <dbReference type="SAM" id="SignalP"/>
    </source>
</evidence>
<proteinExistence type="predicted"/>
<comment type="caution">
    <text evidence="3">The sequence shown here is derived from an EMBL/GenBank/DDBJ whole genome shotgun (WGS) entry which is preliminary data.</text>
</comment>
<sequence length="217" mass="25249">MIFNRLRYLAIILLVLLFVVSAMGGSNSRYRFFASASTSGVCLSFRHSKNITDCCNGDDHLQRFYVTKTGRSTGVFHSMNLNKILCYDDNKGRFKLVKRKYLRVDQCRHMRSKRRHRREARRPSKKPPVCPFSNRDKEILQNPKGNLRCVLHETQGGSGYTYISVENNAKYLGVRAGRVQKLLSKRNSRREPREKNRQFMVMSQGDMFKISNALCER</sequence>
<reference evidence="3 4" key="1">
    <citation type="journal article" date="2024" name="BMC Genomics">
        <title>Genome assembly of redclaw crayfish (Cherax quadricarinatus) provides insights into its immune adaptation and hypoxia tolerance.</title>
        <authorList>
            <person name="Liu Z."/>
            <person name="Zheng J."/>
            <person name="Li H."/>
            <person name="Fang K."/>
            <person name="Wang S."/>
            <person name="He J."/>
            <person name="Zhou D."/>
            <person name="Weng S."/>
            <person name="Chi M."/>
            <person name="Gu Z."/>
            <person name="He J."/>
            <person name="Li F."/>
            <person name="Wang M."/>
        </authorList>
    </citation>
    <scope>NUCLEOTIDE SEQUENCE [LARGE SCALE GENOMIC DNA]</scope>
    <source>
        <strain evidence="3">ZL_2023a</strain>
    </source>
</reference>
<name>A0AAW0XLF2_CHEQU</name>
<dbReference type="EMBL" id="JARKIK010000033">
    <property type="protein sequence ID" value="KAK8740581.1"/>
    <property type="molecule type" value="Genomic_DNA"/>
</dbReference>
<evidence type="ECO:0000313" key="3">
    <source>
        <dbReference type="EMBL" id="KAK8740581.1"/>
    </source>
</evidence>
<dbReference type="AlphaFoldDB" id="A0AAW0XLF2"/>
<feature type="signal peptide" evidence="2">
    <location>
        <begin position="1"/>
        <end position="24"/>
    </location>
</feature>
<feature type="region of interest" description="Disordered" evidence="1">
    <location>
        <begin position="109"/>
        <end position="136"/>
    </location>
</feature>
<evidence type="ECO:0000256" key="1">
    <source>
        <dbReference type="SAM" id="MobiDB-lite"/>
    </source>
</evidence>